<accession>A0ABY5AJF2</accession>
<dbReference type="RefSeq" id="WP_252673830.1">
    <property type="nucleotide sequence ID" value="NZ_CP099547.1"/>
</dbReference>
<proteinExistence type="predicted"/>
<keyword evidence="3" id="KW-1185">Reference proteome</keyword>
<evidence type="ECO:0000313" key="2">
    <source>
        <dbReference type="EMBL" id="USR79977.1"/>
    </source>
</evidence>
<gene>
    <name evidence="2" type="ORF">NG665_03085</name>
</gene>
<dbReference type="Proteomes" id="UP001056109">
    <property type="component" value="Chromosome"/>
</dbReference>
<organism evidence="2 3">
    <name type="scientific">Arcanobacterium pinnipediorum</name>
    <dbReference type="NCBI Taxonomy" id="1503041"/>
    <lineage>
        <taxon>Bacteria</taxon>
        <taxon>Bacillati</taxon>
        <taxon>Actinomycetota</taxon>
        <taxon>Actinomycetes</taxon>
        <taxon>Actinomycetales</taxon>
        <taxon>Actinomycetaceae</taxon>
        <taxon>Arcanobacterium</taxon>
    </lineage>
</organism>
<evidence type="ECO:0000313" key="3">
    <source>
        <dbReference type="Proteomes" id="UP001056109"/>
    </source>
</evidence>
<feature type="signal peptide" evidence="1">
    <location>
        <begin position="1"/>
        <end position="27"/>
    </location>
</feature>
<keyword evidence="1" id="KW-0732">Signal</keyword>
<dbReference type="EMBL" id="CP099547">
    <property type="protein sequence ID" value="USR79977.1"/>
    <property type="molecule type" value="Genomic_DNA"/>
</dbReference>
<name>A0ABY5AJF2_9ACTO</name>
<reference evidence="2" key="1">
    <citation type="submission" date="2022-06" db="EMBL/GenBank/DDBJ databases">
        <title>Complete Genome Sequence of Arcanobacterium pinnipediorum strain DSM 28752 isolated from a harbour seal.</title>
        <authorList>
            <person name="Borowiak M."/>
            <person name="Kreitlow A."/>
            <person name="Alssahen M."/>
            <person name="Malorny B."/>
            <person name="Laemmler C."/>
            <person name="Prenger-Berninghoff E."/>
            <person name="Siebert U."/>
            <person name="Ploetz M."/>
            <person name="Abdulmawjood A."/>
        </authorList>
    </citation>
    <scope>NUCLEOTIDE SEQUENCE</scope>
    <source>
        <strain evidence="2">DSM 28752</strain>
    </source>
</reference>
<evidence type="ECO:0000256" key="1">
    <source>
        <dbReference type="SAM" id="SignalP"/>
    </source>
</evidence>
<dbReference type="PROSITE" id="PS51257">
    <property type="entry name" value="PROKAR_LIPOPROTEIN"/>
    <property type="match status" value="1"/>
</dbReference>
<protein>
    <submittedName>
        <fullName evidence="2">Uncharacterized protein</fullName>
    </submittedName>
</protein>
<sequence length="324" mass="35373">MKKHVMSMIVLSSALFLSGACSPDTSAGEAESSASLVAADDSASPVGVDVSAKVDRDSWLIELPWDRYQLSSEDEAYLLSAGSAAMAECTRAKLDGVAWTGFPPSVLLPINPPVFSEFGPWNKDMAAQFGFTRVADSGTPIANRGLSARSAEDKAGWTSRAESNARVFEKAEQKFHEACDSYPIAKKFDVREVSGSGPWKNELSETRMRLFDDPRAQEIAGELEACFDKQGLQISSEVPGFVEGVDSFIDPTEESIAIALKAAQCQEETDATVRLAQVWADLQAPIVKKYAKELIAQRQLIDERVAEAKQYIQEHPELFELPSQ</sequence>
<feature type="chain" id="PRO_5045386045" evidence="1">
    <location>
        <begin position="28"/>
        <end position="324"/>
    </location>
</feature>